<evidence type="ECO:0000256" key="1">
    <source>
        <dbReference type="SAM" id="Coils"/>
    </source>
</evidence>
<protein>
    <recommendedName>
        <fullName evidence="4">DUF4391 domain-containing protein</fullName>
    </recommendedName>
</protein>
<dbReference type="eggNOG" id="ENOG5032C11">
    <property type="taxonomic scope" value="Bacteria"/>
</dbReference>
<name>A1AKK3_PELPD</name>
<dbReference type="EMBL" id="CP000482">
    <property type="protein sequence ID" value="ABK97873.1"/>
    <property type="molecule type" value="Genomic_DNA"/>
</dbReference>
<keyword evidence="3" id="KW-1185">Reference proteome</keyword>
<accession>A1AKK3</accession>
<dbReference type="InterPro" id="IPR025503">
    <property type="entry name" value="DUF4391"/>
</dbReference>
<sequence>MIPDDFIGALGLPDSALVNQRVPKKMLVENGAPTAADKRRINDGIEEIHWLAALKPNTIGVPEYCDDVQEYLEIAVLSVVLRPDAKAGRLAELFHRAIPYPLFLILVQGDQIVLSLTHKRRAQNEADKFVLDGDSVEVAVSGNPFLSTAVGRQFLDALALSHQPRASLLQLYQGWIDTLVALQASLISGTFCQAISKEAAIARLEAVKKCCDLEARITSLRNAAAKEKQMGRRVELNLEIKELRALVEIARKAL</sequence>
<evidence type="ECO:0000313" key="3">
    <source>
        <dbReference type="Proteomes" id="UP000006732"/>
    </source>
</evidence>
<feature type="coiled-coil region" evidence="1">
    <location>
        <begin position="226"/>
        <end position="253"/>
    </location>
</feature>
<dbReference type="Proteomes" id="UP000006732">
    <property type="component" value="Chromosome"/>
</dbReference>
<dbReference type="OrthoDB" id="9805811at2"/>
<gene>
    <name evidence="2" type="ordered locus">Ppro_0238</name>
</gene>
<organism evidence="2 3">
    <name type="scientific">Pelobacter propionicus (strain DSM 2379 / NBRC 103807 / OttBd1)</name>
    <dbReference type="NCBI Taxonomy" id="338966"/>
    <lineage>
        <taxon>Bacteria</taxon>
        <taxon>Pseudomonadati</taxon>
        <taxon>Thermodesulfobacteriota</taxon>
        <taxon>Desulfuromonadia</taxon>
        <taxon>Desulfuromonadales</taxon>
        <taxon>Desulfuromonadaceae</taxon>
        <taxon>Pelobacter</taxon>
    </lineage>
</organism>
<evidence type="ECO:0000313" key="2">
    <source>
        <dbReference type="EMBL" id="ABK97873.1"/>
    </source>
</evidence>
<evidence type="ECO:0008006" key="4">
    <source>
        <dbReference type="Google" id="ProtNLM"/>
    </source>
</evidence>
<dbReference type="KEGG" id="ppd:Ppro_0238"/>
<dbReference type="RefSeq" id="WP_011734187.1">
    <property type="nucleotide sequence ID" value="NC_008609.1"/>
</dbReference>
<dbReference type="HOGENOM" id="CLU_083612_0_0_7"/>
<dbReference type="Pfam" id="PF14335">
    <property type="entry name" value="DUF4391"/>
    <property type="match status" value="1"/>
</dbReference>
<proteinExistence type="predicted"/>
<dbReference type="AlphaFoldDB" id="A1AKK3"/>
<reference evidence="2 3" key="1">
    <citation type="submission" date="2006-10" db="EMBL/GenBank/DDBJ databases">
        <title>Complete sequence of chromosome of Pelobacter propionicus DSM 2379.</title>
        <authorList>
            <consortium name="US DOE Joint Genome Institute"/>
            <person name="Copeland A."/>
            <person name="Lucas S."/>
            <person name="Lapidus A."/>
            <person name="Barry K."/>
            <person name="Detter J.C."/>
            <person name="Glavina del Rio T."/>
            <person name="Hammon N."/>
            <person name="Israni S."/>
            <person name="Dalin E."/>
            <person name="Tice H."/>
            <person name="Pitluck S."/>
            <person name="Saunders E."/>
            <person name="Brettin T."/>
            <person name="Bruce D."/>
            <person name="Han C."/>
            <person name="Tapia R."/>
            <person name="Schmutz J."/>
            <person name="Larimer F."/>
            <person name="Land M."/>
            <person name="Hauser L."/>
            <person name="Kyrpides N."/>
            <person name="Kim E."/>
            <person name="Lovley D."/>
            <person name="Richardson P."/>
        </authorList>
    </citation>
    <scope>NUCLEOTIDE SEQUENCE [LARGE SCALE GENOMIC DNA]</scope>
    <source>
        <strain evidence="3">DSM 2379 / NBRC 103807 / OttBd1</strain>
    </source>
</reference>
<dbReference type="STRING" id="338966.Ppro_0238"/>
<keyword evidence="1" id="KW-0175">Coiled coil</keyword>